<organism evidence="2 3">
    <name type="scientific">Pseudoalteromonas qingdaonensis</name>
    <dbReference type="NCBI Taxonomy" id="3131913"/>
    <lineage>
        <taxon>Bacteria</taxon>
        <taxon>Pseudomonadati</taxon>
        <taxon>Pseudomonadota</taxon>
        <taxon>Gammaproteobacteria</taxon>
        <taxon>Alteromonadales</taxon>
        <taxon>Pseudoalteromonadaceae</taxon>
        <taxon>Pseudoalteromonas</taxon>
    </lineage>
</organism>
<accession>A0ABU9MT15</accession>
<keyword evidence="3" id="KW-1185">Reference proteome</keyword>
<dbReference type="Proteomes" id="UP001447008">
    <property type="component" value="Unassembled WGS sequence"/>
</dbReference>
<dbReference type="PROSITE" id="PS51819">
    <property type="entry name" value="VOC"/>
    <property type="match status" value="1"/>
</dbReference>
<gene>
    <name evidence="2" type="ORF">WCN91_03060</name>
</gene>
<dbReference type="SUPFAM" id="SSF54593">
    <property type="entry name" value="Glyoxalase/Bleomycin resistance protein/Dihydroxybiphenyl dioxygenase"/>
    <property type="match status" value="1"/>
</dbReference>
<proteinExistence type="predicted"/>
<dbReference type="InterPro" id="IPR037523">
    <property type="entry name" value="VOC_core"/>
</dbReference>
<dbReference type="RefSeq" id="WP_342676377.1">
    <property type="nucleotide sequence ID" value="NZ_JBCGCU010000002.1"/>
</dbReference>
<dbReference type="Pfam" id="PF00903">
    <property type="entry name" value="Glyoxalase"/>
    <property type="match status" value="1"/>
</dbReference>
<name>A0ABU9MT15_9GAMM</name>
<reference evidence="2 3" key="1">
    <citation type="submission" date="2024-03" db="EMBL/GenBank/DDBJ databases">
        <title>Pseudoalteromonas qingdaonensis sp. nov., isolated from the intestines of marine benthic organisms.</title>
        <authorList>
            <person name="Lin X."/>
            <person name="Fang S."/>
            <person name="Hu X."/>
        </authorList>
    </citation>
    <scope>NUCLEOTIDE SEQUENCE [LARGE SCALE GENOMIC DNA]</scope>
    <source>
        <strain evidence="2 3">YIC-827</strain>
    </source>
</reference>
<dbReference type="EMBL" id="JBCGCU010000002">
    <property type="protein sequence ID" value="MEM0514426.1"/>
    <property type="molecule type" value="Genomic_DNA"/>
</dbReference>
<dbReference type="CDD" id="cd07247">
    <property type="entry name" value="SgaA_N_like"/>
    <property type="match status" value="1"/>
</dbReference>
<sequence>MTSHEKFNYLEYPARDLGATKDFFTQVFNWQFTDYGPEYSAFSGAGLDGGFYASDQCASMQNGSALMVFYSSALEQTQQKVEKAGGVICKPIFSFPGGRRFHFVEPSGNEFAVWSEPQE</sequence>
<protein>
    <submittedName>
        <fullName evidence="2">VOC family protein</fullName>
    </submittedName>
</protein>
<evidence type="ECO:0000313" key="3">
    <source>
        <dbReference type="Proteomes" id="UP001447008"/>
    </source>
</evidence>
<evidence type="ECO:0000259" key="1">
    <source>
        <dbReference type="PROSITE" id="PS51819"/>
    </source>
</evidence>
<dbReference type="Gene3D" id="3.10.180.10">
    <property type="entry name" value="2,3-Dihydroxybiphenyl 1,2-Dioxygenase, domain 1"/>
    <property type="match status" value="1"/>
</dbReference>
<dbReference type="PANTHER" id="PTHR33993">
    <property type="entry name" value="GLYOXALASE-RELATED"/>
    <property type="match status" value="1"/>
</dbReference>
<dbReference type="InterPro" id="IPR004360">
    <property type="entry name" value="Glyas_Fos-R_dOase_dom"/>
</dbReference>
<evidence type="ECO:0000313" key="2">
    <source>
        <dbReference type="EMBL" id="MEM0514426.1"/>
    </source>
</evidence>
<dbReference type="PANTHER" id="PTHR33993:SF1">
    <property type="entry name" value="GLYOXALASE FAMILY PROTEIN"/>
    <property type="match status" value="1"/>
</dbReference>
<dbReference type="InterPro" id="IPR052164">
    <property type="entry name" value="Anthracycline_SecMetBiosynth"/>
</dbReference>
<comment type="caution">
    <text evidence="2">The sequence shown here is derived from an EMBL/GenBank/DDBJ whole genome shotgun (WGS) entry which is preliminary data.</text>
</comment>
<feature type="domain" description="VOC" evidence="1">
    <location>
        <begin position="6"/>
        <end position="116"/>
    </location>
</feature>
<dbReference type="InterPro" id="IPR029068">
    <property type="entry name" value="Glyas_Bleomycin-R_OHBP_Dase"/>
</dbReference>